<dbReference type="Pfam" id="PF09851">
    <property type="entry name" value="SHOCT"/>
    <property type="match status" value="1"/>
</dbReference>
<keyword evidence="2" id="KW-0732">Signal</keyword>
<dbReference type="EMBL" id="CP000453">
    <property type="protein sequence ID" value="ABI56733.1"/>
    <property type="molecule type" value="Genomic_DNA"/>
</dbReference>
<accession>Q0A8V4</accession>
<sequence>MIALIAFLATAPMASPALAQRFVDHPGFWHPASGWGHMLFGGLMMIIFWGGVIALIVLLIRWLGGPGDSRSDKPQASDAPDILKQRYARGEIDREEYLQRKQDLGE</sequence>
<keyword evidence="1" id="KW-1133">Transmembrane helix</keyword>
<dbReference type="eggNOG" id="COG3462">
    <property type="taxonomic scope" value="Bacteria"/>
</dbReference>
<keyword evidence="1" id="KW-0812">Transmembrane</keyword>
<keyword evidence="5" id="KW-1185">Reference proteome</keyword>
<feature type="chain" id="PRO_5004167930" description="SHOCT domain-containing protein" evidence="2">
    <location>
        <begin position="20"/>
        <end position="106"/>
    </location>
</feature>
<evidence type="ECO:0000313" key="4">
    <source>
        <dbReference type="EMBL" id="ABI56733.1"/>
    </source>
</evidence>
<organism evidence="4 5">
    <name type="scientific">Alkalilimnicola ehrlichii (strain ATCC BAA-1101 / DSM 17681 / MLHE-1)</name>
    <dbReference type="NCBI Taxonomy" id="187272"/>
    <lineage>
        <taxon>Bacteria</taxon>
        <taxon>Pseudomonadati</taxon>
        <taxon>Pseudomonadota</taxon>
        <taxon>Gammaproteobacteria</taxon>
        <taxon>Chromatiales</taxon>
        <taxon>Ectothiorhodospiraceae</taxon>
        <taxon>Alkalilimnicola</taxon>
    </lineage>
</organism>
<dbReference type="Proteomes" id="UP000001962">
    <property type="component" value="Chromosome"/>
</dbReference>
<dbReference type="InterPro" id="IPR018649">
    <property type="entry name" value="SHOCT"/>
</dbReference>
<evidence type="ECO:0000313" key="5">
    <source>
        <dbReference type="Proteomes" id="UP000001962"/>
    </source>
</evidence>
<feature type="domain" description="SHOCT" evidence="3">
    <location>
        <begin position="82"/>
        <end position="104"/>
    </location>
</feature>
<keyword evidence="1" id="KW-0472">Membrane</keyword>
<protein>
    <recommendedName>
        <fullName evidence="3">SHOCT domain-containing protein</fullName>
    </recommendedName>
</protein>
<evidence type="ECO:0000259" key="3">
    <source>
        <dbReference type="Pfam" id="PF09851"/>
    </source>
</evidence>
<reference evidence="5" key="1">
    <citation type="submission" date="2006-08" db="EMBL/GenBank/DDBJ databases">
        <title>Complete sequence of Alkalilimnicola ehrilichei MLHE-1.</title>
        <authorList>
            <person name="Copeland A."/>
            <person name="Lucas S."/>
            <person name="Lapidus A."/>
            <person name="Barry K."/>
            <person name="Detter J.C."/>
            <person name="Glavina del Rio T."/>
            <person name="Hammon N."/>
            <person name="Israni S."/>
            <person name="Dalin E."/>
            <person name="Tice H."/>
            <person name="Pitluck S."/>
            <person name="Sims D."/>
            <person name="Brettin T."/>
            <person name="Bruce D."/>
            <person name="Han C."/>
            <person name="Tapia R."/>
            <person name="Gilna P."/>
            <person name="Schmutz J."/>
            <person name="Larimer F."/>
            <person name="Land M."/>
            <person name="Hauser L."/>
            <person name="Kyrpides N."/>
            <person name="Mikhailova N."/>
            <person name="Oremland R.S."/>
            <person name="Hoeft S.E."/>
            <person name="Switzer-Blum J."/>
            <person name="Kulp T."/>
            <person name="King G."/>
            <person name="Tabita R."/>
            <person name="Witte B."/>
            <person name="Santini J.M."/>
            <person name="Basu P."/>
            <person name="Hollibaugh J.T."/>
            <person name="Xie G."/>
            <person name="Stolz J.F."/>
            <person name="Richardson P."/>
        </authorList>
    </citation>
    <scope>NUCLEOTIDE SEQUENCE [LARGE SCALE GENOMIC DNA]</scope>
    <source>
        <strain evidence="5">ATCC BAA-1101 / DSM 17681 / MLHE-1</strain>
    </source>
</reference>
<evidence type="ECO:0000256" key="2">
    <source>
        <dbReference type="SAM" id="SignalP"/>
    </source>
</evidence>
<feature type="signal peptide" evidence="2">
    <location>
        <begin position="1"/>
        <end position="19"/>
    </location>
</feature>
<gene>
    <name evidence="4" type="ordered locus">Mlg_1384</name>
</gene>
<dbReference type="KEGG" id="aeh:Mlg_1384"/>
<name>Q0A8V4_ALKEH</name>
<evidence type="ECO:0000256" key="1">
    <source>
        <dbReference type="SAM" id="Phobius"/>
    </source>
</evidence>
<proteinExistence type="predicted"/>
<dbReference type="HOGENOM" id="CLU_159099_1_1_6"/>
<feature type="transmembrane region" description="Helical" evidence="1">
    <location>
        <begin position="35"/>
        <end position="60"/>
    </location>
</feature>
<dbReference type="AlphaFoldDB" id="Q0A8V4"/>